<name>A0ABW4PU15_9MICO</name>
<dbReference type="Proteomes" id="UP001597280">
    <property type="component" value="Unassembled WGS sequence"/>
</dbReference>
<sequence>MLTIAVVCGAGVATSALIAQQVRDHLAHRAGDAEVVQSTVIDLLSPRFTADVVVSTVDLPSTLGIPRVNGMPLLLGTNPALTFTDLDALLDRLESTPR</sequence>
<dbReference type="Gene3D" id="3.40.50.2300">
    <property type="match status" value="1"/>
</dbReference>
<evidence type="ECO:0000313" key="4">
    <source>
        <dbReference type="Proteomes" id="UP001597280"/>
    </source>
</evidence>
<gene>
    <name evidence="3" type="ORF">ACFSDA_02190</name>
</gene>
<keyword evidence="3" id="KW-0762">Sugar transport</keyword>
<dbReference type="PROSITE" id="PS51099">
    <property type="entry name" value="PTS_EIIB_TYPE_2"/>
    <property type="match status" value="1"/>
</dbReference>
<evidence type="ECO:0000313" key="3">
    <source>
        <dbReference type="EMBL" id="MFD1833873.1"/>
    </source>
</evidence>
<dbReference type="EMBL" id="JBHUFL010000001">
    <property type="protein sequence ID" value="MFD1833873.1"/>
    <property type="molecule type" value="Genomic_DNA"/>
</dbReference>
<protein>
    <submittedName>
        <fullName evidence="3">PTS sugar transporter subunit IIB</fullName>
    </submittedName>
</protein>
<keyword evidence="4" id="KW-1185">Reference proteome</keyword>
<keyword evidence="1" id="KW-0808">Transferase</keyword>
<organism evidence="3 4">
    <name type="scientific">Brachybacterium rhamnosum</name>
    <dbReference type="NCBI Taxonomy" id="173361"/>
    <lineage>
        <taxon>Bacteria</taxon>
        <taxon>Bacillati</taxon>
        <taxon>Actinomycetota</taxon>
        <taxon>Actinomycetes</taxon>
        <taxon>Micrococcales</taxon>
        <taxon>Dermabacteraceae</taxon>
        <taxon>Brachybacterium</taxon>
    </lineage>
</organism>
<evidence type="ECO:0000259" key="2">
    <source>
        <dbReference type="PROSITE" id="PS51099"/>
    </source>
</evidence>
<evidence type="ECO:0000256" key="1">
    <source>
        <dbReference type="ARBA" id="ARBA00022679"/>
    </source>
</evidence>
<accession>A0ABW4PU15</accession>
<dbReference type="InterPro" id="IPR036095">
    <property type="entry name" value="PTS_EIIB-like_sf"/>
</dbReference>
<reference evidence="4" key="1">
    <citation type="journal article" date="2019" name="Int. J. Syst. Evol. Microbiol.">
        <title>The Global Catalogue of Microorganisms (GCM) 10K type strain sequencing project: providing services to taxonomists for standard genome sequencing and annotation.</title>
        <authorList>
            <consortium name="The Broad Institute Genomics Platform"/>
            <consortium name="The Broad Institute Genome Sequencing Center for Infectious Disease"/>
            <person name="Wu L."/>
            <person name="Ma J."/>
        </authorList>
    </citation>
    <scope>NUCLEOTIDE SEQUENCE [LARGE SCALE GENOMIC DNA]</scope>
    <source>
        <strain evidence="4">JCM 11650</strain>
    </source>
</reference>
<proteinExistence type="predicted"/>
<dbReference type="Pfam" id="PF02302">
    <property type="entry name" value="PTS_IIB"/>
    <property type="match status" value="1"/>
</dbReference>
<comment type="caution">
    <text evidence="3">The sequence shown here is derived from an EMBL/GenBank/DDBJ whole genome shotgun (WGS) entry which is preliminary data.</text>
</comment>
<feature type="domain" description="PTS EIIB type-2" evidence="2">
    <location>
        <begin position="1"/>
        <end position="98"/>
    </location>
</feature>
<dbReference type="SUPFAM" id="SSF52794">
    <property type="entry name" value="PTS system IIB component-like"/>
    <property type="match status" value="1"/>
</dbReference>
<dbReference type="RefSeq" id="WP_137771377.1">
    <property type="nucleotide sequence ID" value="NZ_BAAAIS010000005.1"/>
</dbReference>
<keyword evidence="3" id="KW-0813">Transport</keyword>
<dbReference type="InterPro" id="IPR013011">
    <property type="entry name" value="PTS_EIIB_2"/>
</dbReference>
<dbReference type="InterPro" id="IPR003501">
    <property type="entry name" value="PTS_EIIB_2/3"/>
</dbReference>